<dbReference type="Pfam" id="PF10604">
    <property type="entry name" value="Polyketide_cyc2"/>
    <property type="match status" value="1"/>
</dbReference>
<organism evidence="1 2">
    <name type="scientific">Mesobacillus selenatarsenatis (strain DSM 18680 / JCM 14380 / FERM P-15431 / SF-1)</name>
    <dbReference type="NCBI Taxonomy" id="1321606"/>
    <lineage>
        <taxon>Bacteria</taxon>
        <taxon>Bacillati</taxon>
        <taxon>Bacillota</taxon>
        <taxon>Bacilli</taxon>
        <taxon>Bacillales</taxon>
        <taxon>Bacillaceae</taxon>
        <taxon>Mesobacillus</taxon>
    </lineage>
</organism>
<dbReference type="OrthoDB" id="2898773at2"/>
<name>A0A0A8X4Z4_MESS1</name>
<sequence>MVDVLTEIEIKSPVDQVSDYAANPDNAPEWYVNIDSAEWLTEKPLNLSSKIAFKAKFLGRELAYIYEIVEYDPGRKMVMQTSEGPFPMKTTYTWNAVDANTTRMTLRNQGEPTGFSKLVSPFMASMMKKANMKDLRNLKEILEG</sequence>
<protein>
    <recommendedName>
        <fullName evidence="3">ATPase</fullName>
    </recommendedName>
</protein>
<dbReference type="EMBL" id="BASE01000046">
    <property type="protein sequence ID" value="GAM14112.1"/>
    <property type="molecule type" value="Genomic_DNA"/>
</dbReference>
<evidence type="ECO:0008006" key="3">
    <source>
        <dbReference type="Google" id="ProtNLM"/>
    </source>
</evidence>
<dbReference type="InterPro" id="IPR019587">
    <property type="entry name" value="Polyketide_cyclase/dehydratase"/>
</dbReference>
<accession>A0A0A8X4Z4</accession>
<evidence type="ECO:0000313" key="1">
    <source>
        <dbReference type="EMBL" id="GAM14112.1"/>
    </source>
</evidence>
<proteinExistence type="predicted"/>
<gene>
    <name evidence="1" type="ORF">SAMD00020551_2259</name>
</gene>
<keyword evidence="2" id="KW-1185">Reference proteome</keyword>
<dbReference type="CDD" id="cd08865">
    <property type="entry name" value="SRPBCC_10"/>
    <property type="match status" value="1"/>
</dbReference>
<reference evidence="1 2" key="1">
    <citation type="submission" date="2013-06" db="EMBL/GenBank/DDBJ databases">
        <title>Whole genome shotgun sequence of Bacillus selenatarsenatis SF-1.</title>
        <authorList>
            <person name="Kuroda M."/>
            <person name="Sei K."/>
            <person name="Yamashita M."/>
            <person name="Ike M."/>
        </authorList>
    </citation>
    <scope>NUCLEOTIDE SEQUENCE [LARGE SCALE GENOMIC DNA]</scope>
    <source>
        <strain evidence="1 2">SF-1</strain>
    </source>
</reference>
<evidence type="ECO:0000313" key="2">
    <source>
        <dbReference type="Proteomes" id="UP000031014"/>
    </source>
</evidence>
<dbReference type="Proteomes" id="UP000031014">
    <property type="component" value="Unassembled WGS sequence"/>
</dbReference>
<dbReference type="AlphaFoldDB" id="A0A0A8X4Z4"/>
<comment type="caution">
    <text evidence="1">The sequence shown here is derived from an EMBL/GenBank/DDBJ whole genome shotgun (WGS) entry which is preliminary data.</text>
</comment>
<dbReference type="InterPro" id="IPR023393">
    <property type="entry name" value="START-like_dom_sf"/>
</dbReference>
<dbReference type="RefSeq" id="WP_041965901.1">
    <property type="nucleotide sequence ID" value="NZ_BASE01000046.1"/>
</dbReference>
<dbReference type="STRING" id="1321606.SAMD00020551_2259"/>
<dbReference type="Gene3D" id="3.30.530.20">
    <property type="match status" value="1"/>
</dbReference>
<dbReference type="SUPFAM" id="SSF55961">
    <property type="entry name" value="Bet v1-like"/>
    <property type="match status" value="1"/>
</dbReference>